<dbReference type="InterPro" id="IPR006058">
    <property type="entry name" value="2Fe2S_fd_BS"/>
</dbReference>
<evidence type="ECO:0000259" key="6">
    <source>
        <dbReference type="PROSITE" id="PS51085"/>
    </source>
</evidence>
<dbReference type="Pfam" id="PF00111">
    <property type="entry name" value="Fer2"/>
    <property type="match status" value="1"/>
</dbReference>
<sequence>MNLGFTLNGQRVTVECQPETRLTEILRDRLHLTATKLACAIGRCGACSVLLDGRLANACLLMAWQIDGADILTAEGLASHPLGEAVREGLAEENAFQCGYCAPGFSLALVALFTDNPQAGEKDIRAGLEGNLCRCTGYHSIIRGALNAACRIRAAHAISGD</sequence>
<keyword evidence="5" id="KW-0411">Iron-sulfur</keyword>
<dbReference type="GO" id="GO:0016491">
    <property type="term" value="F:oxidoreductase activity"/>
    <property type="evidence" value="ECO:0007669"/>
    <property type="project" value="UniProtKB-KW"/>
</dbReference>
<dbReference type="InterPro" id="IPR036010">
    <property type="entry name" value="2Fe-2S_ferredoxin-like_sf"/>
</dbReference>
<evidence type="ECO:0000256" key="3">
    <source>
        <dbReference type="ARBA" id="ARBA00023002"/>
    </source>
</evidence>
<dbReference type="InterPro" id="IPR002888">
    <property type="entry name" value="2Fe-2S-bd"/>
</dbReference>
<dbReference type="PROSITE" id="PS00197">
    <property type="entry name" value="2FE2S_FER_1"/>
    <property type="match status" value="1"/>
</dbReference>
<accession>A0A368NZZ5</accession>
<dbReference type="InterPro" id="IPR012675">
    <property type="entry name" value="Beta-grasp_dom_sf"/>
</dbReference>
<dbReference type="InterPro" id="IPR001041">
    <property type="entry name" value="2Fe-2S_ferredoxin-type"/>
</dbReference>
<proteinExistence type="predicted"/>
<keyword evidence="4" id="KW-0408">Iron</keyword>
<dbReference type="Pfam" id="PF01799">
    <property type="entry name" value="Fer2_2"/>
    <property type="match status" value="1"/>
</dbReference>
<evidence type="ECO:0000313" key="8">
    <source>
        <dbReference type="Proteomes" id="UP000436911"/>
    </source>
</evidence>
<dbReference type="SUPFAM" id="SSF47741">
    <property type="entry name" value="CO dehydrogenase ISP C-domain like"/>
    <property type="match status" value="1"/>
</dbReference>
<dbReference type="OrthoDB" id="9792018at2"/>
<dbReference type="CDD" id="cd00207">
    <property type="entry name" value="fer2"/>
    <property type="match status" value="1"/>
</dbReference>
<dbReference type="Gene3D" id="1.10.150.120">
    <property type="entry name" value="[2Fe-2S]-binding domain"/>
    <property type="match status" value="1"/>
</dbReference>
<comment type="caution">
    <text evidence="7">The sequence shown here is derived from an EMBL/GenBank/DDBJ whole genome shotgun (WGS) entry which is preliminary data.</text>
</comment>
<dbReference type="PANTHER" id="PTHR44379:SF7">
    <property type="entry name" value="XANTHINE DEHYDROGENASE SUBUNIT E-RELATED"/>
    <property type="match status" value="1"/>
</dbReference>
<evidence type="ECO:0000256" key="5">
    <source>
        <dbReference type="ARBA" id="ARBA00023014"/>
    </source>
</evidence>
<dbReference type="SUPFAM" id="SSF54292">
    <property type="entry name" value="2Fe-2S ferredoxin-like"/>
    <property type="match status" value="1"/>
</dbReference>
<dbReference type="GO" id="GO:0051537">
    <property type="term" value="F:2 iron, 2 sulfur cluster binding"/>
    <property type="evidence" value="ECO:0007669"/>
    <property type="project" value="UniProtKB-KW"/>
</dbReference>
<evidence type="ECO:0000313" key="7">
    <source>
        <dbReference type="EMBL" id="KAA3530025.1"/>
    </source>
</evidence>
<evidence type="ECO:0000256" key="4">
    <source>
        <dbReference type="ARBA" id="ARBA00023004"/>
    </source>
</evidence>
<evidence type="ECO:0000256" key="1">
    <source>
        <dbReference type="ARBA" id="ARBA00022714"/>
    </source>
</evidence>
<dbReference type="InterPro" id="IPR036884">
    <property type="entry name" value="2Fe-2S-bd_dom_sf"/>
</dbReference>
<keyword evidence="3" id="KW-0560">Oxidoreductase</keyword>
<dbReference type="EMBL" id="QUSG01000002">
    <property type="protein sequence ID" value="KAA3530025.1"/>
    <property type="molecule type" value="Genomic_DNA"/>
</dbReference>
<keyword evidence="2" id="KW-0479">Metal-binding</keyword>
<dbReference type="RefSeq" id="WP_060717307.1">
    <property type="nucleotide sequence ID" value="NZ_CP055266.1"/>
</dbReference>
<name>A0A368NZZ5_AGRVI</name>
<dbReference type="GeneID" id="60680601"/>
<dbReference type="GO" id="GO:0046872">
    <property type="term" value="F:metal ion binding"/>
    <property type="evidence" value="ECO:0007669"/>
    <property type="project" value="UniProtKB-KW"/>
</dbReference>
<evidence type="ECO:0000256" key="2">
    <source>
        <dbReference type="ARBA" id="ARBA00022723"/>
    </source>
</evidence>
<keyword evidence="1" id="KW-0001">2Fe-2S</keyword>
<dbReference type="InterPro" id="IPR051452">
    <property type="entry name" value="Diverse_Oxidoreductases"/>
</dbReference>
<dbReference type="Proteomes" id="UP000436911">
    <property type="component" value="Unassembled WGS sequence"/>
</dbReference>
<gene>
    <name evidence="7" type="ORF">DXT89_04545</name>
</gene>
<organism evidence="7 8">
    <name type="scientific">Agrobacterium vitis</name>
    <name type="common">Rhizobium vitis</name>
    <dbReference type="NCBI Taxonomy" id="373"/>
    <lineage>
        <taxon>Bacteria</taxon>
        <taxon>Pseudomonadati</taxon>
        <taxon>Pseudomonadota</taxon>
        <taxon>Alphaproteobacteria</taxon>
        <taxon>Hyphomicrobiales</taxon>
        <taxon>Rhizobiaceae</taxon>
        <taxon>Rhizobium/Agrobacterium group</taxon>
        <taxon>Agrobacterium</taxon>
    </lineage>
</organism>
<dbReference type="PANTHER" id="PTHR44379">
    <property type="entry name" value="OXIDOREDUCTASE WITH IRON-SULFUR SUBUNIT"/>
    <property type="match status" value="1"/>
</dbReference>
<dbReference type="AlphaFoldDB" id="A0A368NZZ5"/>
<dbReference type="Gene3D" id="3.10.20.30">
    <property type="match status" value="1"/>
</dbReference>
<reference evidence="7 8" key="1">
    <citation type="submission" date="2018-08" db="EMBL/GenBank/DDBJ databases">
        <title>Genome sequencing of Agrobacterium vitis strain ICMP 10754.</title>
        <authorList>
            <person name="Visnovsky S.B."/>
            <person name="Pitman A.R."/>
        </authorList>
    </citation>
    <scope>NUCLEOTIDE SEQUENCE [LARGE SCALE GENOMIC DNA]</scope>
    <source>
        <strain evidence="7 8">ICMP 10754</strain>
    </source>
</reference>
<protein>
    <submittedName>
        <fullName evidence="7">(2Fe-2S)-binding protein</fullName>
    </submittedName>
</protein>
<feature type="domain" description="2Fe-2S ferredoxin-type" evidence="6">
    <location>
        <begin position="1"/>
        <end position="77"/>
    </location>
</feature>
<dbReference type="PROSITE" id="PS51085">
    <property type="entry name" value="2FE2S_FER_2"/>
    <property type="match status" value="1"/>
</dbReference>